<dbReference type="Gene3D" id="3.40.50.150">
    <property type="entry name" value="Vaccinia Virus protein VP39"/>
    <property type="match status" value="1"/>
</dbReference>
<accession>A0AAE3A290</accession>
<dbReference type="RefSeq" id="WP_227732974.1">
    <property type="nucleotide sequence ID" value="NZ_JAJEPV010000010.1"/>
</dbReference>
<dbReference type="CDD" id="cd02440">
    <property type="entry name" value="AdoMet_MTases"/>
    <property type="match status" value="1"/>
</dbReference>
<feature type="domain" description="Methyltransferase" evidence="3">
    <location>
        <begin position="56"/>
        <end position="147"/>
    </location>
</feature>
<dbReference type="AlphaFoldDB" id="A0AAE3A290"/>
<dbReference type="GO" id="GO:0008168">
    <property type="term" value="F:methyltransferase activity"/>
    <property type="evidence" value="ECO:0007669"/>
    <property type="project" value="UniProtKB-KW"/>
</dbReference>
<evidence type="ECO:0000313" key="4">
    <source>
        <dbReference type="EMBL" id="MCC2119088.1"/>
    </source>
</evidence>
<dbReference type="Proteomes" id="UP001197795">
    <property type="component" value="Unassembled WGS sequence"/>
</dbReference>
<dbReference type="Pfam" id="PF13649">
    <property type="entry name" value="Methyltransf_25"/>
    <property type="match status" value="1"/>
</dbReference>
<organism evidence="4 5">
    <name type="scientific">Waltera acetigignens</name>
    <dbReference type="NCBI Taxonomy" id="2981769"/>
    <lineage>
        <taxon>Bacteria</taxon>
        <taxon>Bacillati</taxon>
        <taxon>Bacillota</taxon>
        <taxon>Clostridia</taxon>
        <taxon>Lachnospirales</taxon>
        <taxon>Lachnospiraceae</taxon>
        <taxon>Waltera</taxon>
    </lineage>
</organism>
<protein>
    <submittedName>
        <fullName evidence="4">Class I SAM-dependent methyltransferase</fullName>
    </submittedName>
</protein>
<gene>
    <name evidence="4" type="ORF">LKD75_05685</name>
</gene>
<dbReference type="PANTHER" id="PTHR43861">
    <property type="entry name" value="TRANS-ACONITATE 2-METHYLTRANSFERASE-RELATED"/>
    <property type="match status" value="1"/>
</dbReference>
<keyword evidence="5" id="KW-1185">Reference proteome</keyword>
<evidence type="ECO:0000256" key="1">
    <source>
        <dbReference type="ARBA" id="ARBA00022603"/>
    </source>
</evidence>
<dbReference type="InterPro" id="IPR029063">
    <property type="entry name" value="SAM-dependent_MTases_sf"/>
</dbReference>
<dbReference type="SUPFAM" id="SSF53335">
    <property type="entry name" value="S-adenosyl-L-methionine-dependent methyltransferases"/>
    <property type="match status" value="1"/>
</dbReference>
<dbReference type="EMBL" id="JAJEPV010000010">
    <property type="protein sequence ID" value="MCC2119088.1"/>
    <property type="molecule type" value="Genomic_DNA"/>
</dbReference>
<reference evidence="4 5" key="1">
    <citation type="submission" date="2021-10" db="EMBL/GenBank/DDBJ databases">
        <title>Anaerobic single-cell dispensing facilitates the cultivation of human gut bacteria.</title>
        <authorList>
            <person name="Afrizal A."/>
        </authorList>
    </citation>
    <scope>NUCLEOTIDE SEQUENCE [LARGE SCALE GENOMIC DNA]</scope>
    <source>
        <strain evidence="4 5">CLA-AA-H273</strain>
    </source>
</reference>
<evidence type="ECO:0000256" key="2">
    <source>
        <dbReference type="ARBA" id="ARBA00022679"/>
    </source>
</evidence>
<evidence type="ECO:0000259" key="3">
    <source>
        <dbReference type="Pfam" id="PF13649"/>
    </source>
</evidence>
<keyword evidence="2" id="KW-0808">Transferase</keyword>
<name>A0AAE3A290_9FIRM</name>
<proteinExistence type="predicted"/>
<keyword evidence="1 4" id="KW-0489">Methyltransferase</keyword>
<sequence>MVNETESYWSMRAKNEYLYKGEKLYTITAAPYYVKRREIIIKKLKNIITKYDCRRIVDVGCGDGEYLLKICDENKKYHGIDISTEMLKEAVKNCKDHNNISFELSERGTQKFHDYDMAYAVAVLAHVSDETMENLLKNIYDGMEDKGKICICEQTAPYEFSGNGWKRRSFETYRDALEKQGFKCMIHETFRIDFGIHRKLFERHIAKKILSEKSRIECNKNRVYLFLSRLCVFLSFKRLYHNKLNGWGYIFITAEK</sequence>
<comment type="caution">
    <text evidence="4">The sequence shown here is derived from an EMBL/GenBank/DDBJ whole genome shotgun (WGS) entry which is preliminary data.</text>
</comment>
<dbReference type="InterPro" id="IPR041698">
    <property type="entry name" value="Methyltransf_25"/>
</dbReference>
<dbReference type="PANTHER" id="PTHR43861:SF1">
    <property type="entry name" value="TRANS-ACONITATE 2-METHYLTRANSFERASE"/>
    <property type="match status" value="1"/>
</dbReference>
<dbReference type="GO" id="GO:0032259">
    <property type="term" value="P:methylation"/>
    <property type="evidence" value="ECO:0007669"/>
    <property type="project" value="UniProtKB-KW"/>
</dbReference>
<evidence type="ECO:0000313" key="5">
    <source>
        <dbReference type="Proteomes" id="UP001197795"/>
    </source>
</evidence>